<dbReference type="OrthoDB" id="320641at2759"/>
<accession>A0A8S1RLP9</accession>
<dbReference type="Proteomes" id="UP000692954">
    <property type="component" value="Unassembled WGS sequence"/>
</dbReference>
<comment type="caution">
    <text evidence="1">The sequence shown here is derived from an EMBL/GenBank/DDBJ whole genome shotgun (WGS) entry which is preliminary data.</text>
</comment>
<evidence type="ECO:0000313" key="2">
    <source>
        <dbReference type="Proteomes" id="UP000692954"/>
    </source>
</evidence>
<dbReference type="AlphaFoldDB" id="A0A8S1RLP9"/>
<proteinExistence type="predicted"/>
<gene>
    <name evidence="1" type="ORF">PSON_ATCC_30995.1.T2080026</name>
</gene>
<name>A0A8S1RLP9_9CILI</name>
<evidence type="ECO:0000313" key="1">
    <source>
        <dbReference type="EMBL" id="CAD8129148.1"/>
    </source>
</evidence>
<sequence>MNYTSENGLQPKDLKGQALEKVIENWNKSLKKLEKIQIQINIKKDHQIIYSKDGAILRIEEIHSISKNPQIFSNMEQIENLFWQGQFDKRKFKVGKWIASWNKAFLKDVGGYFVDGQKQGLWKDLFLNYCYLMNREAQVFETGEYCADLRIGNWDFIWLDKKLSGGFYNKNGLKQGKWVEFDEIFGIVKQVTYTGEYNIQGKKVGKWDIMYKYRDYFGNEDKEYKQIGGGIYGEGQIKIGRWIELWENFGFNRQVTFNGEYNIQGIKVGKWNILYKGQQMQIFSNGGGTYDDFQGQIKIGRWVELWENFGQNREVTFNGEYNIQGMKVGRWDIMYKDCDYFENEDKQYKQIGGGLYGKGQIKIGRWIELIQHFGNHREITFDGLYNMKGMKVGKWDIVYKGQQMWIMYDSGGGSYGEGEKGCIKIGMWVELDEMFGDSWGSNQITYQGEYNLKGMKIGIWVQNEDNILKSIII</sequence>
<dbReference type="EMBL" id="CAJJDN010000208">
    <property type="protein sequence ID" value="CAD8129148.1"/>
    <property type="molecule type" value="Genomic_DNA"/>
</dbReference>
<dbReference type="PANTHER" id="PTHR33706:SF1">
    <property type="entry name" value="TPR REPEAT PROTEIN"/>
    <property type="match status" value="1"/>
</dbReference>
<keyword evidence="2" id="KW-1185">Reference proteome</keyword>
<protein>
    <submittedName>
        <fullName evidence="1">Uncharacterized protein</fullName>
    </submittedName>
</protein>
<organism evidence="1 2">
    <name type="scientific">Paramecium sonneborni</name>
    <dbReference type="NCBI Taxonomy" id="65129"/>
    <lineage>
        <taxon>Eukaryota</taxon>
        <taxon>Sar</taxon>
        <taxon>Alveolata</taxon>
        <taxon>Ciliophora</taxon>
        <taxon>Intramacronucleata</taxon>
        <taxon>Oligohymenophorea</taxon>
        <taxon>Peniculida</taxon>
        <taxon>Parameciidae</taxon>
        <taxon>Paramecium</taxon>
    </lineage>
</organism>
<reference evidence="1" key="1">
    <citation type="submission" date="2021-01" db="EMBL/GenBank/DDBJ databases">
        <authorList>
            <consortium name="Genoscope - CEA"/>
            <person name="William W."/>
        </authorList>
    </citation>
    <scope>NUCLEOTIDE SEQUENCE</scope>
</reference>
<dbReference type="PANTHER" id="PTHR33706">
    <property type="entry name" value="MORN VARIANT REPEAT PROTEIN"/>
    <property type="match status" value="1"/>
</dbReference>